<sequence length="70" mass="7831">MSEIFIHSGQLSGLDLCSCYLLLSLFNFAGFLVLLAKEDTYLHGFSLIPISLFIVVEDTVTLFLVLYAVR</sequence>
<keyword evidence="1" id="KW-0812">Transmembrane</keyword>
<organism evidence="2">
    <name type="scientific">Noccaea caerulescens</name>
    <name type="common">Alpine penny-cress</name>
    <name type="synonym">Thlaspi caerulescens</name>
    <dbReference type="NCBI Taxonomy" id="107243"/>
    <lineage>
        <taxon>Eukaryota</taxon>
        <taxon>Viridiplantae</taxon>
        <taxon>Streptophyta</taxon>
        <taxon>Embryophyta</taxon>
        <taxon>Tracheophyta</taxon>
        <taxon>Spermatophyta</taxon>
        <taxon>Magnoliopsida</taxon>
        <taxon>eudicotyledons</taxon>
        <taxon>Gunneridae</taxon>
        <taxon>Pentapetalae</taxon>
        <taxon>rosids</taxon>
        <taxon>malvids</taxon>
        <taxon>Brassicales</taxon>
        <taxon>Brassicaceae</taxon>
        <taxon>Coluteocarpeae</taxon>
        <taxon>Noccaea</taxon>
    </lineage>
</organism>
<dbReference type="AlphaFoldDB" id="A0A1J3E3I9"/>
<proteinExistence type="predicted"/>
<evidence type="ECO:0000313" key="2">
    <source>
        <dbReference type="EMBL" id="JAU26714.1"/>
    </source>
</evidence>
<feature type="transmembrane region" description="Helical" evidence="1">
    <location>
        <begin position="47"/>
        <end position="69"/>
    </location>
</feature>
<keyword evidence="1" id="KW-1133">Transmembrane helix</keyword>
<reference evidence="2" key="1">
    <citation type="submission" date="2016-07" db="EMBL/GenBank/DDBJ databases">
        <title>De novo transcriptome assembly of four accessions of the metal hyperaccumulator plant Noccaea caerulescens.</title>
        <authorList>
            <person name="Blande D."/>
            <person name="Halimaa P."/>
            <person name="Tervahauta A.I."/>
            <person name="Aarts M.G."/>
            <person name="Karenlampi S.O."/>
        </authorList>
    </citation>
    <scope>NUCLEOTIDE SEQUENCE</scope>
</reference>
<evidence type="ECO:0000256" key="1">
    <source>
        <dbReference type="SAM" id="Phobius"/>
    </source>
</evidence>
<protein>
    <submittedName>
        <fullName evidence="2">Uncharacterized protein</fullName>
    </submittedName>
</protein>
<feature type="transmembrane region" description="Helical" evidence="1">
    <location>
        <begin position="12"/>
        <end position="35"/>
    </location>
</feature>
<accession>A0A1J3E3I9</accession>
<keyword evidence="1" id="KW-0472">Membrane</keyword>
<dbReference type="EMBL" id="GEVI01005606">
    <property type="protein sequence ID" value="JAU26714.1"/>
    <property type="molecule type" value="Transcribed_RNA"/>
</dbReference>
<gene>
    <name evidence="2" type="ORF">GA_TR451_c0_g1_i1_g.1545</name>
</gene>
<name>A0A1J3E3I9_NOCCA</name>